<dbReference type="EMBL" id="UGTP01000001">
    <property type="protein sequence ID" value="SUC13058.1"/>
    <property type="molecule type" value="Genomic_DNA"/>
</dbReference>
<accession>A0A379F345</accession>
<dbReference type="Proteomes" id="UP000254235">
    <property type="component" value="Unassembled WGS sequence"/>
</dbReference>
<dbReference type="OrthoDB" id="1076464at2"/>
<proteinExistence type="predicted"/>
<evidence type="ECO:0000313" key="2">
    <source>
        <dbReference type="Proteomes" id="UP000254235"/>
    </source>
</evidence>
<name>A0A379F345_9BACT</name>
<dbReference type="RefSeq" id="WP_115083663.1">
    <property type="nucleotide sequence ID" value="NZ_CAJPLF010000050.1"/>
</dbReference>
<organism evidence="1 2">
    <name type="scientific">Prevotella pallens</name>
    <dbReference type="NCBI Taxonomy" id="60133"/>
    <lineage>
        <taxon>Bacteria</taxon>
        <taxon>Pseudomonadati</taxon>
        <taxon>Bacteroidota</taxon>
        <taxon>Bacteroidia</taxon>
        <taxon>Bacteroidales</taxon>
        <taxon>Prevotellaceae</taxon>
        <taxon>Prevotella</taxon>
    </lineage>
</organism>
<gene>
    <name evidence="1" type="ORF">NCTC13043_01682</name>
</gene>
<protein>
    <submittedName>
        <fullName evidence="1">Uncharacterized protein</fullName>
    </submittedName>
</protein>
<dbReference type="AlphaFoldDB" id="A0A379F345"/>
<sequence>MDILYINKEKILCNFEELSNVWDTSTNISLHLDIQIPDFELIVTELLKKPLNDLAYSILAEIAEKNGLDERLMRLIYEQGDKACKVAICLRTDLPIDLKIKCAHSDDADIREHYVNIP</sequence>
<reference evidence="1 2" key="1">
    <citation type="submission" date="2018-06" db="EMBL/GenBank/DDBJ databases">
        <authorList>
            <consortium name="Pathogen Informatics"/>
            <person name="Doyle S."/>
        </authorList>
    </citation>
    <scope>NUCLEOTIDE SEQUENCE [LARGE SCALE GENOMIC DNA]</scope>
    <source>
        <strain evidence="1 2">NCTC13043</strain>
    </source>
</reference>
<dbReference type="GeneID" id="78571350"/>
<evidence type="ECO:0000313" key="1">
    <source>
        <dbReference type="EMBL" id="SUC13058.1"/>
    </source>
</evidence>